<dbReference type="AlphaFoldDB" id="A0A4U5NT62"/>
<feature type="signal peptide" evidence="1">
    <location>
        <begin position="1"/>
        <end position="19"/>
    </location>
</feature>
<reference evidence="2 3" key="2">
    <citation type="journal article" date="2019" name="G3 (Bethesda)">
        <title>Hybrid Assembly of the Genome of the Entomopathogenic Nematode Steinernema carpocapsae Identifies the X-Chromosome.</title>
        <authorList>
            <person name="Serra L."/>
            <person name="Macchietto M."/>
            <person name="Macias-Munoz A."/>
            <person name="McGill C.J."/>
            <person name="Rodriguez I.M."/>
            <person name="Rodriguez B."/>
            <person name="Murad R."/>
            <person name="Mortazavi A."/>
        </authorList>
    </citation>
    <scope>NUCLEOTIDE SEQUENCE [LARGE SCALE GENOMIC DNA]</scope>
    <source>
        <strain evidence="2 3">ALL</strain>
    </source>
</reference>
<reference evidence="2 3" key="1">
    <citation type="journal article" date="2015" name="Genome Biol.">
        <title>Comparative genomics of Steinernema reveals deeply conserved gene regulatory networks.</title>
        <authorList>
            <person name="Dillman A.R."/>
            <person name="Macchietto M."/>
            <person name="Porter C.F."/>
            <person name="Rogers A."/>
            <person name="Williams B."/>
            <person name="Antoshechkin I."/>
            <person name="Lee M.M."/>
            <person name="Goodwin Z."/>
            <person name="Lu X."/>
            <person name="Lewis E.E."/>
            <person name="Goodrich-Blair H."/>
            <person name="Stock S.P."/>
            <person name="Adams B.J."/>
            <person name="Sternberg P.W."/>
            <person name="Mortazavi A."/>
        </authorList>
    </citation>
    <scope>NUCLEOTIDE SEQUENCE [LARGE SCALE GENOMIC DNA]</scope>
    <source>
        <strain evidence="2 3">ALL</strain>
    </source>
</reference>
<dbReference type="EMBL" id="AZBU02000003">
    <property type="protein sequence ID" value="TKR86462.1"/>
    <property type="molecule type" value="Genomic_DNA"/>
</dbReference>
<sequence length="114" mass="12963">MSPSGLLLPLLLLLASVQAKSIRARYPSQYGVVQAEPEMSAVSMVDQRSFLPSRRLNLWGSRTSKNTDAFWFAAIFIFAFRKFSITNSSLTSQFDPRPYHVSFYSFFAVVRTEI</sequence>
<comment type="caution">
    <text evidence="2">The sequence shown here is derived from an EMBL/GenBank/DDBJ whole genome shotgun (WGS) entry which is preliminary data.</text>
</comment>
<organism evidence="2 3">
    <name type="scientific">Steinernema carpocapsae</name>
    <name type="common">Entomopathogenic nematode</name>
    <dbReference type="NCBI Taxonomy" id="34508"/>
    <lineage>
        <taxon>Eukaryota</taxon>
        <taxon>Metazoa</taxon>
        <taxon>Ecdysozoa</taxon>
        <taxon>Nematoda</taxon>
        <taxon>Chromadorea</taxon>
        <taxon>Rhabditida</taxon>
        <taxon>Tylenchina</taxon>
        <taxon>Panagrolaimomorpha</taxon>
        <taxon>Strongyloidoidea</taxon>
        <taxon>Steinernematidae</taxon>
        <taxon>Steinernema</taxon>
    </lineage>
</organism>
<protein>
    <submittedName>
        <fullName evidence="2">Uncharacterized protein</fullName>
    </submittedName>
</protein>
<keyword evidence="1" id="KW-0732">Signal</keyword>
<accession>A0A4U5NT62</accession>
<dbReference type="Proteomes" id="UP000298663">
    <property type="component" value="Unassembled WGS sequence"/>
</dbReference>
<proteinExistence type="predicted"/>
<evidence type="ECO:0000313" key="2">
    <source>
        <dbReference type="EMBL" id="TKR86462.1"/>
    </source>
</evidence>
<gene>
    <name evidence="2" type="ORF">L596_011052</name>
</gene>
<dbReference type="OrthoDB" id="10615238at2759"/>
<keyword evidence="3" id="KW-1185">Reference proteome</keyword>
<evidence type="ECO:0000256" key="1">
    <source>
        <dbReference type="SAM" id="SignalP"/>
    </source>
</evidence>
<feature type="chain" id="PRO_5020217332" evidence="1">
    <location>
        <begin position="20"/>
        <end position="114"/>
    </location>
</feature>
<name>A0A4U5NT62_STECR</name>
<evidence type="ECO:0000313" key="3">
    <source>
        <dbReference type="Proteomes" id="UP000298663"/>
    </source>
</evidence>